<reference evidence="2 3" key="1">
    <citation type="journal article" date="2008" name="Nature">
        <title>The genome of the choanoflagellate Monosiga brevicollis and the origin of metazoans.</title>
        <authorList>
            <consortium name="JGI Sequencing"/>
            <person name="King N."/>
            <person name="Westbrook M.J."/>
            <person name="Young S.L."/>
            <person name="Kuo A."/>
            <person name="Abedin M."/>
            <person name="Chapman J."/>
            <person name="Fairclough S."/>
            <person name="Hellsten U."/>
            <person name="Isogai Y."/>
            <person name="Letunic I."/>
            <person name="Marr M."/>
            <person name="Pincus D."/>
            <person name="Putnam N."/>
            <person name="Rokas A."/>
            <person name="Wright K.J."/>
            <person name="Zuzow R."/>
            <person name="Dirks W."/>
            <person name="Good M."/>
            <person name="Goodstein D."/>
            <person name="Lemons D."/>
            <person name="Li W."/>
            <person name="Lyons J.B."/>
            <person name="Morris A."/>
            <person name="Nichols S."/>
            <person name="Richter D.J."/>
            <person name="Salamov A."/>
            <person name="Bork P."/>
            <person name="Lim W.A."/>
            <person name="Manning G."/>
            <person name="Miller W.T."/>
            <person name="McGinnis W."/>
            <person name="Shapiro H."/>
            <person name="Tjian R."/>
            <person name="Grigoriev I.V."/>
            <person name="Rokhsar D."/>
        </authorList>
    </citation>
    <scope>NUCLEOTIDE SEQUENCE [LARGE SCALE GENOMIC DNA]</scope>
    <source>
        <strain evidence="3">MX1 / ATCC 50154</strain>
    </source>
</reference>
<dbReference type="InterPro" id="IPR006594">
    <property type="entry name" value="LisH"/>
</dbReference>
<dbReference type="PROSITE" id="PS50896">
    <property type="entry name" value="LISH"/>
    <property type="match status" value="1"/>
</dbReference>
<dbReference type="PANTHER" id="PTHR12864">
    <property type="entry name" value="RAN BINDING PROTEIN 9-RELATED"/>
    <property type="match status" value="1"/>
</dbReference>
<dbReference type="GeneID" id="5889069"/>
<dbReference type="STRING" id="81824.A9UT84"/>
<accession>A9UT84</accession>
<dbReference type="PROSITE" id="PS50188">
    <property type="entry name" value="B302_SPRY"/>
    <property type="match status" value="1"/>
</dbReference>
<dbReference type="Pfam" id="PF00622">
    <property type="entry name" value="SPRY"/>
    <property type="match status" value="1"/>
</dbReference>
<dbReference type="AlphaFoldDB" id="A9UT84"/>
<dbReference type="SUPFAM" id="SSF49899">
    <property type="entry name" value="Concanavalin A-like lectins/glucanases"/>
    <property type="match status" value="1"/>
</dbReference>
<name>A9UT84_MONBE</name>
<dbReference type="InterPro" id="IPR043136">
    <property type="entry name" value="B30.2/SPRY_sf"/>
</dbReference>
<dbReference type="Gene3D" id="2.60.120.920">
    <property type="match status" value="1"/>
</dbReference>
<feature type="domain" description="B30.2/SPRY" evidence="1">
    <location>
        <begin position="1"/>
        <end position="183"/>
    </location>
</feature>
<evidence type="ECO:0000313" key="3">
    <source>
        <dbReference type="Proteomes" id="UP000001357"/>
    </source>
</evidence>
<sequence length="558" mass="61526">MMDVDVRPNLLAWSFKDRSPLLEVFANDKVIYGGQHSEAEREVAAIRTSLPIPSAEGIFYFEVSIINAGRPGLISIGLANTATPSYSSLPGKDRHSWGFRGDDGHFYEVDGTNYAYGAPYSTGDVIGCCYNSLDHSMFYTCNGVTLGDIRLDMPSTQLETLYPLLAICSNGAVTETNFGAQPFKFQIDTFKATIRARLHEDIVRRELSPQAVSSLPKLVADYLYHRGYTEALGKLSAATGITIHANVQLSQARRDIQRHIARGEAAVAKELLQERFPITWARHPDLRLDLECQEFVELVSRYADDMDAHLEELMQRGRQLQLCIEDEAFHGDGPRQQRIATLITLLAYPNVKESPAAPLLETAPREQLASRANALILEDLKQPKYSVLERITNHSEASVACLRDKGVGCANFLELDTFVTARGSQQELHGLCGLQMLKKKIHNCVACSRPQPGGGQANGLGGTLCYTSHHLRISNQGGIVQALVMGVKGICQEERRENAAPKGGLDSQSNGGQMLHGIARRCCRKGQQEREHCELQQAGDEGQRATALALNQALRKLR</sequence>
<dbReference type="GO" id="GO:0007010">
    <property type="term" value="P:cytoskeleton organization"/>
    <property type="evidence" value="ECO:0000318"/>
    <property type="project" value="GO_Central"/>
</dbReference>
<dbReference type="Pfam" id="PF10607">
    <property type="entry name" value="CTLH"/>
    <property type="match status" value="1"/>
</dbReference>
<dbReference type="InterPro" id="IPR024964">
    <property type="entry name" value="CTLH/CRA"/>
</dbReference>
<dbReference type="eggNOG" id="KOG1477">
    <property type="taxonomic scope" value="Eukaryota"/>
</dbReference>
<proteinExistence type="predicted"/>
<dbReference type="GO" id="GO:0005737">
    <property type="term" value="C:cytoplasm"/>
    <property type="evidence" value="ECO:0000318"/>
    <property type="project" value="GO_Central"/>
</dbReference>
<dbReference type="RefSeq" id="XP_001743871.1">
    <property type="nucleotide sequence ID" value="XM_001743819.1"/>
</dbReference>
<evidence type="ECO:0000259" key="1">
    <source>
        <dbReference type="PROSITE" id="PS50188"/>
    </source>
</evidence>
<dbReference type="SMART" id="SM00449">
    <property type="entry name" value="SPRY"/>
    <property type="match status" value="1"/>
</dbReference>
<dbReference type="InterPro" id="IPR050618">
    <property type="entry name" value="Ubq-SigPath_Reg"/>
</dbReference>
<dbReference type="InParanoid" id="A9UT84"/>
<gene>
    <name evidence="2" type="ORF">MONBRDRAFT_31450</name>
</gene>
<dbReference type="InterPro" id="IPR013320">
    <property type="entry name" value="ConA-like_dom_sf"/>
</dbReference>
<protein>
    <recommendedName>
        <fullName evidence="1">B30.2/SPRY domain-containing protein</fullName>
    </recommendedName>
</protein>
<dbReference type="KEGG" id="mbr:MONBRDRAFT_31450"/>
<dbReference type="Proteomes" id="UP000001357">
    <property type="component" value="Unassembled WGS sequence"/>
</dbReference>
<evidence type="ECO:0000313" key="2">
    <source>
        <dbReference type="EMBL" id="EDQ91449.1"/>
    </source>
</evidence>
<dbReference type="EMBL" id="CH991545">
    <property type="protein sequence ID" value="EDQ91449.1"/>
    <property type="molecule type" value="Genomic_DNA"/>
</dbReference>
<dbReference type="InterPro" id="IPR001870">
    <property type="entry name" value="B30.2/SPRY"/>
</dbReference>
<organism evidence="2 3">
    <name type="scientific">Monosiga brevicollis</name>
    <name type="common">Choanoflagellate</name>
    <dbReference type="NCBI Taxonomy" id="81824"/>
    <lineage>
        <taxon>Eukaryota</taxon>
        <taxon>Choanoflagellata</taxon>
        <taxon>Craspedida</taxon>
        <taxon>Salpingoecidae</taxon>
        <taxon>Monosiga</taxon>
    </lineage>
</organism>
<dbReference type="InterPro" id="IPR003877">
    <property type="entry name" value="SPRY_dom"/>
</dbReference>
<keyword evidence="3" id="KW-1185">Reference proteome</keyword>